<reference evidence="2" key="1">
    <citation type="submission" date="2016-10" db="EMBL/GenBank/DDBJ databases">
        <authorList>
            <person name="Varghese N."/>
            <person name="Submissions S."/>
        </authorList>
    </citation>
    <scope>NUCLEOTIDE SEQUENCE [LARGE SCALE GENOMIC DNA]</scope>
    <source>
        <strain evidence="2">DSM 21857</strain>
    </source>
</reference>
<dbReference type="AlphaFoldDB" id="A0A1I3IC53"/>
<name>A0A1I3IC53_9HYPH</name>
<evidence type="ECO:0000313" key="2">
    <source>
        <dbReference type="Proteomes" id="UP000242763"/>
    </source>
</evidence>
<dbReference type="OrthoDB" id="8451754at2"/>
<dbReference type="Proteomes" id="UP000242763">
    <property type="component" value="Unassembled WGS sequence"/>
</dbReference>
<accession>A0A1I3IC53</accession>
<dbReference type="EMBL" id="FORF01000002">
    <property type="protein sequence ID" value="SFI45564.1"/>
    <property type="molecule type" value="Genomic_DNA"/>
</dbReference>
<organism evidence="1 2">
    <name type="scientific">Aquamicrobium aerolatum DSM 21857</name>
    <dbReference type="NCBI Taxonomy" id="1121003"/>
    <lineage>
        <taxon>Bacteria</taxon>
        <taxon>Pseudomonadati</taxon>
        <taxon>Pseudomonadota</taxon>
        <taxon>Alphaproteobacteria</taxon>
        <taxon>Hyphomicrobiales</taxon>
        <taxon>Phyllobacteriaceae</taxon>
        <taxon>Aerobium</taxon>
    </lineage>
</organism>
<dbReference type="RefSeq" id="WP_091518206.1">
    <property type="nucleotide sequence ID" value="NZ_FORF01000002.1"/>
</dbReference>
<evidence type="ECO:0000313" key="1">
    <source>
        <dbReference type="EMBL" id="SFI45564.1"/>
    </source>
</evidence>
<proteinExistence type="predicted"/>
<gene>
    <name evidence="1" type="ORF">SAMN03080618_00509</name>
</gene>
<sequence length="152" mass="17372">MTDSHPFITALADDAKCCEQAEQEFRATMNARVAELAQSRAFAYRRMNVMRSLFDTVSSGQERDATVARAVVMLRDRLGWREDSDARQEVLVEYEKVAQTAFDAVHPSEDNALEPDIGEALAVFEAWYAEARGKPFWVLFEHYMPETQLVDF</sequence>
<dbReference type="STRING" id="1121003.SAMN03080618_00509"/>
<keyword evidence="2" id="KW-1185">Reference proteome</keyword>
<protein>
    <submittedName>
        <fullName evidence="1">Uncharacterized protein</fullName>
    </submittedName>
</protein>